<accession>A0A7G9YAM0</accession>
<dbReference type="InterPro" id="IPR002491">
    <property type="entry name" value="ABC_transptr_periplasmic_BD"/>
</dbReference>
<dbReference type="Gene3D" id="3.40.50.1980">
    <property type="entry name" value="Nitrogenase molybdenum iron protein domain"/>
    <property type="match status" value="2"/>
</dbReference>
<evidence type="ECO:0000313" key="3">
    <source>
        <dbReference type="EMBL" id="QNO46001.1"/>
    </source>
</evidence>
<name>A0A7G9YAM0_9EURY</name>
<proteinExistence type="predicted"/>
<dbReference type="PANTHER" id="PTHR30535:SF34">
    <property type="entry name" value="MOLYBDATE-BINDING PROTEIN MOLA"/>
    <property type="match status" value="1"/>
</dbReference>
<dbReference type="SUPFAM" id="SSF53807">
    <property type="entry name" value="Helical backbone' metal receptor"/>
    <property type="match status" value="1"/>
</dbReference>
<organism evidence="2">
    <name type="scientific">Candidatus Methanogaster sp. ANME-2c ERB4</name>
    <dbReference type="NCBI Taxonomy" id="2759911"/>
    <lineage>
        <taxon>Archaea</taxon>
        <taxon>Methanobacteriati</taxon>
        <taxon>Methanobacteriota</taxon>
        <taxon>Stenosarchaea group</taxon>
        <taxon>Methanomicrobia</taxon>
        <taxon>Methanosarcinales</taxon>
        <taxon>ANME-2 cluster</taxon>
        <taxon>Candidatus Methanogasteraceae</taxon>
        <taxon>Candidatus Methanogaster</taxon>
    </lineage>
</organism>
<dbReference type="PANTHER" id="PTHR30535">
    <property type="entry name" value="VITAMIN B12-BINDING PROTEIN"/>
    <property type="match status" value="1"/>
</dbReference>
<gene>
    <name evidence="2" type="ORF">AHLFNIOM_00001</name>
    <name evidence="3" type="ORF">BDIOFFAC_00010</name>
</gene>
<dbReference type="EMBL" id="MT631063">
    <property type="protein sequence ID" value="QNO45054.1"/>
    <property type="molecule type" value="Genomic_DNA"/>
</dbReference>
<dbReference type="InterPro" id="IPR050902">
    <property type="entry name" value="ABC_Transporter_SBP"/>
</dbReference>
<evidence type="ECO:0000313" key="2">
    <source>
        <dbReference type="EMBL" id="QNO45054.1"/>
    </source>
</evidence>
<dbReference type="GO" id="GO:0000272">
    <property type="term" value="P:polysaccharide catabolic process"/>
    <property type="evidence" value="ECO:0007669"/>
    <property type="project" value="InterPro"/>
</dbReference>
<dbReference type="Pfam" id="PF01497">
    <property type="entry name" value="Peripla_BP_2"/>
    <property type="match status" value="1"/>
</dbReference>
<reference evidence="2" key="1">
    <citation type="submission" date="2020-06" db="EMBL/GenBank/DDBJ databases">
        <title>Unique genomic features of the anaerobic methanotrophic archaea.</title>
        <authorList>
            <person name="Chadwick G.L."/>
            <person name="Skennerton C.T."/>
            <person name="Laso-Perez R."/>
            <person name="Leu A.O."/>
            <person name="Speth D.R."/>
            <person name="Yu H."/>
            <person name="Morgan-Lang C."/>
            <person name="Hatzenpichler R."/>
            <person name="Goudeau D."/>
            <person name="Malmstrom R."/>
            <person name="Brazelton W.J."/>
            <person name="Woyke T."/>
            <person name="Hallam S.J."/>
            <person name="Tyson G.W."/>
            <person name="Wegener G."/>
            <person name="Boetius A."/>
            <person name="Orphan V."/>
        </authorList>
    </citation>
    <scope>NUCLEOTIDE SEQUENCE</scope>
</reference>
<dbReference type="SUPFAM" id="SSF63446">
    <property type="entry name" value="Type I dockerin domain"/>
    <property type="match status" value="1"/>
</dbReference>
<sequence length="434" mass="48678">MRMNTILAGIAMVMLLVLALPAAASDHTLRVFGNANEDDTINMQDVTYTELIILEYRDKTELSDAKYDGKINMQDVTQIELVILGKEKELTVLDYDDRIVTVPQPIERLITRAPDDARLTIALGSGDKLVASEAAVKSCLCPTNWGEYTAGCLDCYFEILDGRMPDLPETSTRHTIDYELMASLYPDVIFTTGDADLFESKVGCPCVTIGYGTNEYNYDGLYGQIELIGYVLGQRDEVDDLIDFIESKVDMVRSVTDDIDESDKPTVYFAPRGCSKGFYDPKEGRDFTRTVSSYEPLDIAGGINVAGDEPTGNLNVGIEQIIAWDPDYMFVACSNTEDKGAIQMIMDSDDLKTVAAVQNNHVHNCFYPYCRGRPPDRSLFNMMYMAKLLHPEEFADLDLEAEGNEIFEAFLGVENVFTPYADWLEWPREYLDTQ</sequence>
<dbReference type="Gene3D" id="1.10.1330.10">
    <property type="entry name" value="Dockerin domain"/>
    <property type="match status" value="1"/>
</dbReference>
<dbReference type="PROSITE" id="PS50983">
    <property type="entry name" value="FE_B12_PBP"/>
    <property type="match status" value="1"/>
</dbReference>
<dbReference type="InterPro" id="IPR036439">
    <property type="entry name" value="Dockerin_dom_sf"/>
</dbReference>
<feature type="domain" description="Fe/B12 periplasmic-binding" evidence="1">
    <location>
        <begin position="108"/>
        <end position="393"/>
    </location>
</feature>
<dbReference type="EMBL" id="MT631165">
    <property type="protein sequence ID" value="QNO46001.1"/>
    <property type="molecule type" value="Genomic_DNA"/>
</dbReference>
<dbReference type="AlphaFoldDB" id="A0A7G9YAM0"/>
<evidence type="ECO:0000259" key="1">
    <source>
        <dbReference type="PROSITE" id="PS50983"/>
    </source>
</evidence>
<protein>
    <recommendedName>
        <fullName evidence="1">Fe/B12 periplasmic-binding domain-containing protein</fullName>
    </recommendedName>
</protein>